<gene>
    <name evidence="2" type="ORF">QJS10_CPA01g00331</name>
</gene>
<evidence type="ECO:0000313" key="2">
    <source>
        <dbReference type="EMBL" id="KAK1324597.1"/>
    </source>
</evidence>
<comment type="caution">
    <text evidence="2">The sequence shown here is derived from an EMBL/GenBank/DDBJ whole genome shotgun (WGS) entry which is preliminary data.</text>
</comment>
<evidence type="ECO:0000313" key="3">
    <source>
        <dbReference type="Proteomes" id="UP001180020"/>
    </source>
</evidence>
<dbReference type="Proteomes" id="UP001180020">
    <property type="component" value="Unassembled WGS sequence"/>
</dbReference>
<evidence type="ECO:0000256" key="1">
    <source>
        <dbReference type="SAM" id="MobiDB-lite"/>
    </source>
</evidence>
<keyword evidence="3" id="KW-1185">Reference proteome</keyword>
<dbReference type="AlphaFoldDB" id="A0AAV9FFR2"/>
<protein>
    <submittedName>
        <fullName evidence="2">Uncharacterized protein</fullName>
    </submittedName>
</protein>
<feature type="region of interest" description="Disordered" evidence="1">
    <location>
        <begin position="25"/>
        <end position="46"/>
    </location>
</feature>
<sequence>MDCKEDGVVRVKIVLTKQQLRQLVSTMGSGSSGGRSPTPSVATNDDIFSGGAVVARVKEKAHEEGEAWRLEA</sequence>
<reference evidence="2" key="1">
    <citation type="journal article" date="2023" name="Nat. Commun.">
        <title>Diploid and tetraploid genomes of Acorus and the evolution of monocots.</title>
        <authorList>
            <person name="Ma L."/>
            <person name="Liu K.W."/>
            <person name="Li Z."/>
            <person name="Hsiao Y.Y."/>
            <person name="Qi Y."/>
            <person name="Fu T."/>
            <person name="Tang G.D."/>
            <person name="Zhang D."/>
            <person name="Sun W.H."/>
            <person name="Liu D.K."/>
            <person name="Li Y."/>
            <person name="Chen G.Z."/>
            <person name="Liu X.D."/>
            <person name="Liao X.Y."/>
            <person name="Jiang Y.T."/>
            <person name="Yu X."/>
            <person name="Hao Y."/>
            <person name="Huang J."/>
            <person name="Zhao X.W."/>
            <person name="Ke S."/>
            <person name="Chen Y.Y."/>
            <person name="Wu W.L."/>
            <person name="Hsu J.L."/>
            <person name="Lin Y.F."/>
            <person name="Huang M.D."/>
            <person name="Li C.Y."/>
            <person name="Huang L."/>
            <person name="Wang Z.W."/>
            <person name="Zhao X."/>
            <person name="Zhong W.Y."/>
            <person name="Peng D.H."/>
            <person name="Ahmad S."/>
            <person name="Lan S."/>
            <person name="Zhang J.S."/>
            <person name="Tsai W.C."/>
            <person name="Van de Peer Y."/>
            <person name="Liu Z.J."/>
        </authorList>
    </citation>
    <scope>NUCLEOTIDE SEQUENCE</scope>
    <source>
        <strain evidence="2">CP</strain>
    </source>
</reference>
<proteinExistence type="predicted"/>
<organism evidence="2 3">
    <name type="scientific">Acorus calamus</name>
    <name type="common">Sweet flag</name>
    <dbReference type="NCBI Taxonomy" id="4465"/>
    <lineage>
        <taxon>Eukaryota</taxon>
        <taxon>Viridiplantae</taxon>
        <taxon>Streptophyta</taxon>
        <taxon>Embryophyta</taxon>
        <taxon>Tracheophyta</taxon>
        <taxon>Spermatophyta</taxon>
        <taxon>Magnoliopsida</taxon>
        <taxon>Liliopsida</taxon>
        <taxon>Acoraceae</taxon>
        <taxon>Acorus</taxon>
    </lineage>
</organism>
<dbReference type="EMBL" id="JAUJYO010000001">
    <property type="protein sequence ID" value="KAK1324597.1"/>
    <property type="molecule type" value="Genomic_DNA"/>
</dbReference>
<reference evidence="2" key="2">
    <citation type="submission" date="2023-06" db="EMBL/GenBank/DDBJ databases">
        <authorList>
            <person name="Ma L."/>
            <person name="Liu K.-W."/>
            <person name="Li Z."/>
            <person name="Hsiao Y.-Y."/>
            <person name="Qi Y."/>
            <person name="Fu T."/>
            <person name="Tang G."/>
            <person name="Zhang D."/>
            <person name="Sun W.-H."/>
            <person name="Liu D.-K."/>
            <person name="Li Y."/>
            <person name="Chen G.-Z."/>
            <person name="Liu X.-D."/>
            <person name="Liao X.-Y."/>
            <person name="Jiang Y.-T."/>
            <person name="Yu X."/>
            <person name="Hao Y."/>
            <person name="Huang J."/>
            <person name="Zhao X.-W."/>
            <person name="Ke S."/>
            <person name="Chen Y.-Y."/>
            <person name="Wu W.-L."/>
            <person name="Hsu J.-L."/>
            <person name="Lin Y.-F."/>
            <person name="Huang M.-D."/>
            <person name="Li C.-Y."/>
            <person name="Huang L."/>
            <person name="Wang Z.-W."/>
            <person name="Zhao X."/>
            <person name="Zhong W.-Y."/>
            <person name="Peng D.-H."/>
            <person name="Ahmad S."/>
            <person name="Lan S."/>
            <person name="Zhang J.-S."/>
            <person name="Tsai W.-C."/>
            <person name="Van De Peer Y."/>
            <person name="Liu Z.-J."/>
        </authorList>
    </citation>
    <scope>NUCLEOTIDE SEQUENCE</scope>
    <source>
        <strain evidence="2">CP</strain>
        <tissue evidence="2">Leaves</tissue>
    </source>
</reference>
<accession>A0AAV9FFR2</accession>
<feature type="compositionally biased region" description="Low complexity" evidence="1">
    <location>
        <begin position="25"/>
        <end position="40"/>
    </location>
</feature>
<name>A0AAV9FFR2_ACOCL</name>